<proteinExistence type="predicted"/>
<keyword evidence="3" id="KW-1185">Reference proteome</keyword>
<dbReference type="InterPro" id="IPR029063">
    <property type="entry name" value="SAM-dependent_MTases_sf"/>
</dbReference>
<reference evidence="2 3" key="1">
    <citation type="submission" date="2020-03" db="EMBL/GenBank/DDBJ databases">
        <title>Bradyrhizobium diversity isolated from nodules of Muelleranthus trifoliolatus.</title>
        <authorList>
            <person name="Klepa M."/>
            <person name="Helene L."/>
            <person name="Hungria M."/>
        </authorList>
    </citation>
    <scope>NUCLEOTIDE SEQUENCE [LARGE SCALE GENOMIC DNA]</scope>
    <source>
        <strain evidence="2 3">WSM 1744</strain>
    </source>
</reference>
<organism evidence="2 3">
    <name type="scientific">Bradyrhizobium archetypum</name>
    <dbReference type="NCBI Taxonomy" id="2721160"/>
    <lineage>
        <taxon>Bacteria</taxon>
        <taxon>Pseudomonadati</taxon>
        <taxon>Pseudomonadota</taxon>
        <taxon>Alphaproteobacteria</taxon>
        <taxon>Hyphomicrobiales</taxon>
        <taxon>Nitrobacteraceae</taxon>
        <taxon>Bradyrhizobium</taxon>
    </lineage>
</organism>
<dbReference type="Proteomes" id="UP000528734">
    <property type="component" value="Unassembled WGS sequence"/>
</dbReference>
<dbReference type="EMBL" id="JAAVLW010000004">
    <property type="protein sequence ID" value="NOJ47566.1"/>
    <property type="molecule type" value="Genomic_DNA"/>
</dbReference>
<dbReference type="Gene3D" id="3.40.50.150">
    <property type="entry name" value="Vaccinia Virus protein VP39"/>
    <property type="match status" value="1"/>
</dbReference>
<feature type="domain" description="Methyltransferase FkbM" evidence="1">
    <location>
        <begin position="61"/>
        <end position="195"/>
    </location>
</feature>
<dbReference type="InterPro" id="IPR052514">
    <property type="entry name" value="SAM-dependent_MTase"/>
</dbReference>
<protein>
    <submittedName>
        <fullName evidence="2">FkbM family methyltransferase</fullName>
    </submittedName>
</protein>
<comment type="caution">
    <text evidence="2">The sequence shown here is derived from an EMBL/GenBank/DDBJ whole genome shotgun (WGS) entry which is preliminary data.</text>
</comment>
<evidence type="ECO:0000313" key="2">
    <source>
        <dbReference type="EMBL" id="NOJ47566.1"/>
    </source>
</evidence>
<evidence type="ECO:0000259" key="1">
    <source>
        <dbReference type="Pfam" id="PF05050"/>
    </source>
</evidence>
<sequence>MQIPTLPHPIRLRPATTDWVVMEQIFIDQMFSLTQWPEHERAVRACYESAIARGLTPVIIDCGAHIGLATLWFAVKFPAARIFAIEPASDNFEILSLNVKPYPNVKPVHAAIWDHETQVRLVNAGSEPWAWEASEHNSGEVRTVTVPRLLGGEPNSAPLLIKIDIEGSEIEMFRSNLAWIEKTPLIVFELHDWQGGWRGTGHAVFSGLSTHPRDYMQRGEHMFSFAHHTLPSN</sequence>
<dbReference type="InterPro" id="IPR006342">
    <property type="entry name" value="FkbM_mtfrase"/>
</dbReference>
<dbReference type="RefSeq" id="WP_171710440.1">
    <property type="nucleotide sequence ID" value="NZ_JAAVLW010000004.1"/>
</dbReference>
<dbReference type="NCBIfam" id="TIGR01444">
    <property type="entry name" value="fkbM_fam"/>
    <property type="match status" value="1"/>
</dbReference>
<dbReference type="GO" id="GO:0032259">
    <property type="term" value="P:methylation"/>
    <property type="evidence" value="ECO:0007669"/>
    <property type="project" value="UniProtKB-KW"/>
</dbReference>
<dbReference type="SUPFAM" id="SSF53335">
    <property type="entry name" value="S-adenosyl-L-methionine-dependent methyltransferases"/>
    <property type="match status" value="1"/>
</dbReference>
<keyword evidence="2" id="KW-0808">Transferase</keyword>
<gene>
    <name evidence="2" type="ORF">HCN50_15130</name>
</gene>
<evidence type="ECO:0000313" key="3">
    <source>
        <dbReference type="Proteomes" id="UP000528734"/>
    </source>
</evidence>
<dbReference type="PANTHER" id="PTHR34203:SF15">
    <property type="entry name" value="SLL1173 PROTEIN"/>
    <property type="match status" value="1"/>
</dbReference>
<accession>A0A7Y4M2M0</accession>
<name>A0A7Y4M2M0_9BRAD</name>
<dbReference type="GO" id="GO:0008168">
    <property type="term" value="F:methyltransferase activity"/>
    <property type="evidence" value="ECO:0007669"/>
    <property type="project" value="UniProtKB-KW"/>
</dbReference>
<dbReference type="AlphaFoldDB" id="A0A7Y4M2M0"/>
<dbReference type="PANTHER" id="PTHR34203">
    <property type="entry name" value="METHYLTRANSFERASE, FKBM FAMILY PROTEIN"/>
    <property type="match status" value="1"/>
</dbReference>
<keyword evidence="2" id="KW-0489">Methyltransferase</keyword>
<dbReference type="Pfam" id="PF05050">
    <property type="entry name" value="Methyltransf_21"/>
    <property type="match status" value="1"/>
</dbReference>